<feature type="compositionally biased region" description="Gly residues" evidence="1">
    <location>
        <begin position="49"/>
        <end position="63"/>
    </location>
</feature>
<dbReference type="AlphaFoldDB" id="A0A816RKP5"/>
<dbReference type="Proteomes" id="UP001295469">
    <property type="component" value="Chromosome C01"/>
</dbReference>
<feature type="region of interest" description="Disordered" evidence="1">
    <location>
        <begin position="17"/>
        <end position="63"/>
    </location>
</feature>
<feature type="compositionally biased region" description="Basic and acidic residues" evidence="1">
    <location>
        <begin position="29"/>
        <end position="42"/>
    </location>
</feature>
<name>A0A816RKP5_BRANA</name>
<dbReference type="EMBL" id="HG994365">
    <property type="protein sequence ID" value="CAF2074572.1"/>
    <property type="molecule type" value="Genomic_DNA"/>
</dbReference>
<evidence type="ECO:0000313" key="2">
    <source>
        <dbReference type="EMBL" id="CAF2074572.1"/>
    </source>
</evidence>
<protein>
    <submittedName>
        <fullName evidence="2">(rape) hypothetical protein</fullName>
    </submittedName>
</protein>
<feature type="non-terminal residue" evidence="2">
    <location>
        <position position="63"/>
    </location>
</feature>
<organism evidence="2">
    <name type="scientific">Brassica napus</name>
    <name type="common">Rape</name>
    <dbReference type="NCBI Taxonomy" id="3708"/>
    <lineage>
        <taxon>Eukaryota</taxon>
        <taxon>Viridiplantae</taxon>
        <taxon>Streptophyta</taxon>
        <taxon>Embryophyta</taxon>
        <taxon>Tracheophyta</taxon>
        <taxon>Spermatophyta</taxon>
        <taxon>Magnoliopsida</taxon>
        <taxon>eudicotyledons</taxon>
        <taxon>Gunneridae</taxon>
        <taxon>Pentapetalae</taxon>
        <taxon>rosids</taxon>
        <taxon>malvids</taxon>
        <taxon>Brassicales</taxon>
        <taxon>Brassicaceae</taxon>
        <taxon>Brassiceae</taxon>
        <taxon>Brassica</taxon>
    </lineage>
</organism>
<reference evidence="2" key="1">
    <citation type="submission" date="2021-01" db="EMBL/GenBank/DDBJ databases">
        <authorList>
            <consortium name="Genoscope - CEA"/>
            <person name="William W."/>
        </authorList>
    </citation>
    <scope>NUCLEOTIDE SEQUENCE</scope>
</reference>
<proteinExistence type="predicted"/>
<accession>A0A816RKP5</accession>
<sequence length="63" mass="6680">RSKVVCSLSYSLVRPCTISPTKKKPHSSHGKDAHRERKKPDLKQLWCGDGKGFSGGGGGGAAE</sequence>
<evidence type="ECO:0000256" key="1">
    <source>
        <dbReference type="SAM" id="MobiDB-lite"/>
    </source>
</evidence>
<gene>
    <name evidence="2" type="ORF">DARMORV10_C01P33080.1</name>
</gene>